<keyword evidence="2 4" id="KW-0464">Manganese</keyword>
<dbReference type="AlphaFoldDB" id="A0A6B4JJK8"/>
<dbReference type="EC" id="3.1.3.11" evidence="4"/>
<comment type="cofactor">
    <cofactor evidence="4">
        <name>Mn(2+)</name>
        <dbReference type="ChEBI" id="CHEBI:29035"/>
    </cofactor>
</comment>
<dbReference type="EMBL" id="SXFB01000001">
    <property type="protein sequence ID" value="NFV24842.1"/>
    <property type="molecule type" value="Genomic_DNA"/>
</dbReference>
<dbReference type="InterPro" id="IPR029052">
    <property type="entry name" value="Metallo-depent_PP-like"/>
</dbReference>
<evidence type="ECO:0000256" key="2">
    <source>
        <dbReference type="ARBA" id="ARBA00023211"/>
    </source>
</evidence>
<dbReference type="SUPFAM" id="SSF56300">
    <property type="entry name" value="Metallo-dependent phosphatases"/>
    <property type="match status" value="2"/>
</dbReference>
<gene>
    <name evidence="4" type="primary">fbp</name>
    <name evidence="5" type="ORF">FDG31_01400</name>
</gene>
<sequence>MEVKMNNNDVEDIKKLKYFRLLAKQYPNIALAATEIINLEAILNLPKGTEHFLSDIHGEYEPFVHVLRNGSGVVKRKIEDLFCKSLLESDIKSLATLIYYPEQKLDIVLKEERNIDDWYKITLNRLIEICRFCSSKYTRSKVRKALPADFSYIIEELLHEQFNGIDKEEYYDRIITTIIDIGRAKEFIIALSKLIQRMIIDRLHIIGDIYDRGPRPDIIIDTLMEYHSVDIQWGNHDMLWMGAAAGVRTCVANVLRISTRYANLDLVEEIYGINLLPLATFALKYYRDDPCESFIPKVKEDDPAANQEVDLVSKMHKAITILQFKLEKEIIDRRPEFELEERLLLDKIDYEKGTIILNGTEYKLNDNNFPTIDPKDPYKLTEEESVLIDKLVYSFVNSDKLQKHVRFLFSKGNMYLKFNSNLLFHGCIPLDDEGNLKSMCIQGEEYESKRLLEKFDSLSREGYFEKVGSEEKTYGMDIMWYLWTGPVSPLFGKKKMATFERYFIDDEIAHIEQKTGYYKLRDREEMCDMILREFGLDPSESRIINGHVPVKKKNGESPIKANGKMIVIDGGFSKAYQKQTGIAGYTLIYNSYGLQLVSHERFSSTEESIMKEKDILSTTLVVEQKLKRKTVEDTDIGKELQVQIKDLKELLLIYRKGIIKEIR</sequence>
<dbReference type="GO" id="GO:0042132">
    <property type="term" value="F:fructose 1,6-bisphosphate 1-phosphatase activity"/>
    <property type="evidence" value="ECO:0007669"/>
    <property type="project" value="UniProtKB-UniRule"/>
</dbReference>
<dbReference type="HAMAP" id="MF_01854">
    <property type="entry name" value="FBPase_class3"/>
    <property type="match status" value="1"/>
</dbReference>
<accession>A0A6B4JJK8</accession>
<dbReference type="UniPathway" id="UPA00138"/>
<dbReference type="Gene3D" id="3.60.21.10">
    <property type="match status" value="1"/>
</dbReference>
<evidence type="ECO:0000256" key="3">
    <source>
        <dbReference type="ARBA" id="ARBA00023277"/>
    </source>
</evidence>
<dbReference type="Proteomes" id="UP000486903">
    <property type="component" value="Unassembled WGS sequence"/>
</dbReference>
<dbReference type="PIRSF" id="PIRSF000906">
    <property type="entry name" value="FBPtase_Bacill"/>
    <property type="match status" value="1"/>
</dbReference>
<evidence type="ECO:0000256" key="4">
    <source>
        <dbReference type="HAMAP-Rule" id="MF_01854"/>
    </source>
</evidence>
<proteinExistence type="inferred from homology"/>
<dbReference type="InterPro" id="IPR009164">
    <property type="entry name" value="FBPtase_class3"/>
</dbReference>
<reference evidence="5 6" key="1">
    <citation type="submission" date="2019-04" db="EMBL/GenBank/DDBJ databases">
        <title>Genome sequencing of Clostridium botulinum Groups I-IV and Clostridium butyricum.</title>
        <authorList>
            <person name="Brunt J."/>
            <person name="Van Vliet A.H.M."/>
            <person name="Stringer S.C."/>
            <person name="Carter A.T."/>
            <person name="Peck M.W."/>
        </authorList>
    </citation>
    <scope>NUCLEOTIDE SEQUENCE [LARGE SCALE GENOMIC DNA]</scope>
    <source>
        <strain evidence="5 6">BL81</strain>
    </source>
</reference>
<protein>
    <recommendedName>
        <fullName evidence="4">Fructose-1,6-bisphosphatase class 3</fullName>
        <shortName evidence="4">FBPase class 3</shortName>
        <ecNumber evidence="4">3.1.3.11</ecNumber>
    </recommendedName>
    <alternativeName>
        <fullName evidence="4">D-fructose-1,6-bisphosphate 1-phosphohydrolase class 3</fullName>
    </alternativeName>
</protein>
<comment type="similarity">
    <text evidence="4">Belongs to the FBPase class 3 family.</text>
</comment>
<dbReference type="Pfam" id="PF06874">
    <property type="entry name" value="FBPase_2"/>
    <property type="match status" value="1"/>
</dbReference>
<organism evidence="5 6">
    <name type="scientific">Clostridium botulinum</name>
    <dbReference type="NCBI Taxonomy" id="1491"/>
    <lineage>
        <taxon>Bacteria</taxon>
        <taxon>Bacillati</taxon>
        <taxon>Bacillota</taxon>
        <taxon>Clostridia</taxon>
        <taxon>Eubacteriales</taxon>
        <taxon>Clostridiaceae</taxon>
        <taxon>Clostridium</taxon>
    </lineage>
</organism>
<evidence type="ECO:0000313" key="5">
    <source>
        <dbReference type="EMBL" id="NFV24842.1"/>
    </source>
</evidence>
<comment type="pathway">
    <text evidence="4">Carbohydrate biosynthesis; gluconeogenesis.</text>
</comment>
<dbReference type="RefSeq" id="WP_050781184.1">
    <property type="nucleotide sequence ID" value="NZ_JACBBA010000001.1"/>
</dbReference>
<name>A0A6B4JJK8_CLOBO</name>
<comment type="caution">
    <text evidence="5">The sequence shown here is derived from an EMBL/GenBank/DDBJ whole genome shotgun (WGS) entry which is preliminary data.</text>
</comment>
<dbReference type="GO" id="GO:0006094">
    <property type="term" value="P:gluconeogenesis"/>
    <property type="evidence" value="ECO:0007669"/>
    <property type="project" value="UniProtKB-UniRule"/>
</dbReference>
<comment type="catalytic activity">
    <reaction evidence="4">
        <text>beta-D-fructose 1,6-bisphosphate + H2O = beta-D-fructose 6-phosphate + phosphate</text>
        <dbReference type="Rhea" id="RHEA:11064"/>
        <dbReference type="ChEBI" id="CHEBI:15377"/>
        <dbReference type="ChEBI" id="CHEBI:32966"/>
        <dbReference type="ChEBI" id="CHEBI:43474"/>
        <dbReference type="ChEBI" id="CHEBI:57634"/>
        <dbReference type="EC" id="3.1.3.11"/>
    </reaction>
</comment>
<evidence type="ECO:0000256" key="1">
    <source>
        <dbReference type="ARBA" id="ARBA00022801"/>
    </source>
</evidence>
<keyword evidence="3 4" id="KW-0119">Carbohydrate metabolism</keyword>
<evidence type="ECO:0000313" key="6">
    <source>
        <dbReference type="Proteomes" id="UP000486903"/>
    </source>
</evidence>
<keyword evidence="1 4" id="KW-0378">Hydrolase</keyword>